<dbReference type="Pfam" id="PF12894">
    <property type="entry name" value="ANAPC4_WD40"/>
    <property type="match status" value="2"/>
</dbReference>
<evidence type="ECO:0000313" key="9">
    <source>
        <dbReference type="Proteomes" id="UP000750711"/>
    </source>
</evidence>
<dbReference type="GO" id="GO:0070979">
    <property type="term" value="P:protein K11-linked ubiquitination"/>
    <property type="evidence" value="ECO:0007669"/>
    <property type="project" value="TreeGrafter"/>
</dbReference>
<keyword evidence="9" id="KW-1185">Reference proteome</keyword>
<dbReference type="GO" id="GO:0005680">
    <property type="term" value="C:anaphase-promoting complex"/>
    <property type="evidence" value="ECO:0007669"/>
    <property type="project" value="InterPro"/>
</dbReference>
<dbReference type="GO" id="GO:0031145">
    <property type="term" value="P:anaphase-promoting complex-dependent catabolic process"/>
    <property type="evidence" value="ECO:0007669"/>
    <property type="project" value="InterPro"/>
</dbReference>
<evidence type="ECO:0000259" key="7">
    <source>
        <dbReference type="Pfam" id="PF12896"/>
    </source>
</evidence>
<dbReference type="InterPro" id="IPR024789">
    <property type="entry name" value="APC4"/>
</dbReference>
<dbReference type="EMBL" id="JAGHQM010001960">
    <property type="protein sequence ID" value="KAH0551523.1"/>
    <property type="molecule type" value="Genomic_DNA"/>
</dbReference>
<dbReference type="Pfam" id="PF12896">
    <property type="entry name" value="ANAPC4"/>
    <property type="match status" value="1"/>
</dbReference>
<dbReference type="InterPro" id="IPR024790">
    <property type="entry name" value="APC4_long_dom"/>
</dbReference>
<reference evidence="8" key="1">
    <citation type="submission" date="2021-03" db="EMBL/GenBank/DDBJ databases">
        <title>Comparative genomics and phylogenomic investigation of the class Geoglossomycetes provide insights into ecological specialization and systematics.</title>
        <authorList>
            <person name="Melie T."/>
            <person name="Pirro S."/>
            <person name="Miller A.N."/>
            <person name="Quandt A."/>
        </authorList>
    </citation>
    <scope>NUCLEOTIDE SEQUENCE</scope>
    <source>
        <strain evidence="8">CAQ_001_2017</strain>
    </source>
</reference>
<sequence length="631" mass="70336">MDLLAIATKEEQVFVYRLNGQRVFGTAQKGAPSRVEKLRWKPNGLVIFDFPLIFQDSSLTPSTGQLLAVTWSDNITRLIGADSSKVIHQIHVSPQNSQDARVTCLGWGMSFTDPKGTRTHIESIPNTSLDEFLSQAVPPSASGFVADLPTELALVDIDVSLPKLSVLPSGGKDEEVFSSRASIDAMLLPLSKKESDVVDVLVVALDDGTLHLSAGCKAWLYSSHSYSSTHSLLARTSEDEVYFVPLDLRFISCSGGYLSLLASKSTQLQNLLRYTIQVQQHMDNEWRSSQELPSKFIRNINQTLEEKLDTNWVDEAYQLVISGHCSDPTGEWLVDELTERGHKRWDKAVTTGYENIRRLTHQHLLPALERCDILVCRLQGLSKYQDSNTALGLSTQDLNYVRDVIRCLKVLAQIILNHAGVELAQFTAFSTWLRHEIDTHAADNGDSSPDDSSDRDILIEHAKVIDYIRGAMTKSKLAEFFSPPSTDDMRDQWELRDEGPSLFDNLKKELDKRSVSASVDKRLPGIGSFCEYLARRCDIVFNQIAEAGRRNVLFGGPVRLMKGNESSIADMRVCVKASVTSTTLPTGGEVFTANIKLLCRMNTLSPTSLFIRREFKRISVSLMSSSQLTEK</sequence>
<feature type="domain" description="Anaphase-promoting complex subunit 4 long" evidence="7">
    <location>
        <begin position="243"/>
        <end position="441"/>
    </location>
</feature>
<evidence type="ECO:0000256" key="1">
    <source>
        <dbReference type="ARBA" id="ARBA00016067"/>
    </source>
</evidence>
<name>A0A9P8IG31_9PEZI</name>
<feature type="domain" description="Anaphase-promoting complex subunit 4-like WD40" evidence="6">
    <location>
        <begin position="63"/>
        <end position="109"/>
    </location>
</feature>
<keyword evidence="2" id="KW-0132">Cell division</keyword>
<keyword evidence="5" id="KW-0131">Cell cycle</keyword>
<evidence type="ECO:0000256" key="2">
    <source>
        <dbReference type="ARBA" id="ARBA00022618"/>
    </source>
</evidence>
<comment type="caution">
    <text evidence="8">The sequence shown here is derived from an EMBL/GenBank/DDBJ whole genome shotgun (WGS) entry which is preliminary data.</text>
</comment>
<feature type="domain" description="Anaphase-promoting complex subunit 4-like WD40" evidence="6">
    <location>
        <begin position="1"/>
        <end position="47"/>
    </location>
</feature>
<evidence type="ECO:0000256" key="4">
    <source>
        <dbReference type="ARBA" id="ARBA00022786"/>
    </source>
</evidence>
<keyword evidence="3" id="KW-0498">Mitosis</keyword>
<keyword evidence="4" id="KW-0833">Ubl conjugation pathway</keyword>
<evidence type="ECO:0000259" key="6">
    <source>
        <dbReference type="Pfam" id="PF12894"/>
    </source>
</evidence>
<gene>
    <name evidence="8" type="ORF">GP486_007262</name>
</gene>
<dbReference type="PANTHER" id="PTHR13260">
    <property type="entry name" value="ANAPHASE PROMOTING COMPLEX SUBUNIT 4 APC4"/>
    <property type="match status" value="1"/>
</dbReference>
<evidence type="ECO:0000256" key="3">
    <source>
        <dbReference type="ARBA" id="ARBA00022776"/>
    </source>
</evidence>
<dbReference type="AlphaFoldDB" id="A0A9P8IG31"/>
<dbReference type="GO" id="GO:0051301">
    <property type="term" value="P:cell division"/>
    <property type="evidence" value="ECO:0007669"/>
    <property type="project" value="UniProtKB-KW"/>
</dbReference>
<dbReference type="InterPro" id="IPR024977">
    <property type="entry name" value="Apc4-like_WD40_dom"/>
</dbReference>
<dbReference type="PANTHER" id="PTHR13260:SF0">
    <property type="entry name" value="ANAPHASE-PROMOTING COMPLEX SUBUNIT 4"/>
    <property type="match status" value="1"/>
</dbReference>
<protein>
    <recommendedName>
        <fullName evidence="1">Anaphase-promoting complex subunit 4</fullName>
    </recommendedName>
</protein>
<organism evidence="8 9">
    <name type="scientific">Trichoglossum hirsutum</name>
    <dbReference type="NCBI Taxonomy" id="265104"/>
    <lineage>
        <taxon>Eukaryota</taxon>
        <taxon>Fungi</taxon>
        <taxon>Dikarya</taxon>
        <taxon>Ascomycota</taxon>
        <taxon>Pezizomycotina</taxon>
        <taxon>Geoglossomycetes</taxon>
        <taxon>Geoglossales</taxon>
        <taxon>Geoglossaceae</taxon>
        <taxon>Trichoglossum</taxon>
    </lineage>
</organism>
<proteinExistence type="predicted"/>
<evidence type="ECO:0000313" key="8">
    <source>
        <dbReference type="EMBL" id="KAH0551523.1"/>
    </source>
</evidence>
<dbReference type="Proteomes" id="UP000750711">
    <property type="component" value="Unassembled WGS sequence"/>
</dbReference>
<dbReference type="GO" id="GO:0034399">
    <property type="term" value="C:nuclear periphery"/>
    <property type="evidence" value="ECO:0007669"/>
    <property type="project" value="TreeGrafter"/>
</dbReference>
<evidence type="ECO:0000256" key="5">
    <source>
        <dbReference type="ARBA" id="ARBA00023306"/>
    </source>
</evidence>
<accession>A0A9P8IG31</accession>